<evidence type="ECO:0000313" key="2">
    <source>
        <dbReference type="Proteomes" id="UP000789706"/>
    </source>
</evidence>
<name>A0A9N8V6Z8_9GLOM</name>
<evidence type="ECO:0000313" key="1">
    <source>
        <dbReference type="EMBL" id="CAG8439442.1"/>
    </source>
</evidence>
<dbReference type="AlphaFoldDB" id="A0A9N8V6Z8"/>
<organism evidence="1 2">
    <name type="scientific">Diversispora eburnea</name>
    <dbReference type="NCBI Taxonomy" id="1213867"/>
    <lineage>
        <taxon>Eukaryota</taxon>
        <taxon>Fungi</taxon>
        <taxon>Fungi incertae sedis</taxon>
        <taxon>Mucoromycota</taxon>
        <taxon>Glomeromycotina</taxon>
        <taxon>Glomeromycetes</taxon>
        <taxon>Diversisporales</taxon>
        <taxon>Diversisporaceae</taxon>
        <taxon>Diversispora</taxon>
    </lineage>
</organism>
<proteinExistence type="predicted"/>
<keyword evidence="2" id="KW-1185">Reference proteome</keyword>
<dbReference type="OrthoDB" id="2313811at2759"/>
<dbReference type="Proteomes" id="UP000789706">
    <property type="component" value="Unassembled WGS sequence"/>
</dbReference>
<reference evidence="1" key="1">
    <citation type="submission" date="2021-06" db="EMBL/GenBank/DDBJ databases">
        <authorList>
            <person name="Kallberg Y."/>
            <person name="Tangrot J."/>
            <person name="Rosling A."/>
        </authorList>
    </citation>
    <scope>NUCLEOTIDE SEQUENCE</scope>
    <source>
        <strain evidence="1">AZ414A</strain>
    </source>
</reference>
<dbReference type="EMBL" id="CAJVPK010000057">
    <property type="protein sequence ID" value="CAG8439442.1"/>
    <property type="molecule type" value="Genomic_DNA"/>
</dbReference>
<protein>
    <submittedName>
        <fullName evidence="1">8527_t:CDS:1</fullName>
    </submittedName>
</protein>
<comment type="caution">
    <text evidence="1">The sequence shown here is derived from an EMBL/GenBank/DDBJ whole genome shotgun (WGS) entry which is preliminary data.</text>
</comment>
<accession>A0A9N8V6Z8</accession>
<sequence>MPDNYSNSANELKKFQKLWWDQGILHPKANWAQVEGVSLEKYEYHCDIFNIHELCEWSNGIVTIIELASRPHEICINSINRVLLHQCDTVAFTDTEIYGLGSTHKHNFH</sequence>
<gene>
    <name evidence="1" type="ORF">DEBURN_LOCUS1314</name>
</gene>